<keyword evidence="3" id="KW-0813">Transport</keyword>
<dbReference type="PANTHER" id="PTHR30532">
    <property type="entry name" value="IRON III DICITRATE-BINDING PERIPLASMIC PROTEIN"/>
    <property type="match status" value="1"/>
</dbReference>
<evidence type="ECO:0000256" key="1">
    <source>
        <dbReference type="ARBA" id="ARBA00004196"/>
    </source>
</evidence>
<keyword evidence="4 5" id="KW-0732">Signal</keyword>
<dbReference type="PROSITE" id="PS51257">
    <property type="entry name" value="PROKAR_LIPOPROTEIN"/>
    <property type="match status" value="1"/>
</dbReference>
<dbReference type="RefSeq" id="WP_116178221.1">
    <property type="nucleotide sequence ID" value="NZ_CP144375.1"/>
</dbReference>
<comment type="caution">
    <text evidence="7">The sequence shown here is derived from an EMBL/GenBank/DDBJ whole genome shotgun (WGS) entry which is preliminary data.</text>
</comment>
<name>A0A3E0HBT8_9PSEU</name>
<dbReference type="GO" id="GO:0030288">
    <property type="term" value="C:outer membrane-bounded periplasmic space"/>
    <property type="evidence" value="ECO:0007669"/>
    <property type="project" value="TreeGrafter"/>
</dbReference>
<dbReference type="Gene3D" id="3.40.50.1980">
    <property type="entry name" value="Nitrogenase molybdenum iron protein domain"/>
    <property type="match status" value="2"/>
</dbReference>
<evidence type="ECO:0000256" key="5">
    <source>
        <dbReference type="SAM" id="SignalP"/>
    </source>
</evidence>
<organism evidence="7 8">
    <name type="scientific">Kutzneria buriramensis</name>
    <dbReference type="NCBI Taxonomy" id="1045776"/>
    <lineage>
        <taxon>Bacteria</taxon>
        <taxon>Bacillati</taxon>
        <taxon>Actinomycetota</taxon>
        <taxon>Actinomycetes</taxon>
        <taxon>Pseudonocardiales</taxon>
        <taxon>Pseudonocardiaceae</taxon>
        <taxon>Kutzneria</taxon>
    </lineage>
</organism>
<proteinExistence type="inferred from homology"/>
<feature type="chain" id="PRO_5017767895" evidence="5">
    <location>
        <begin position="25"/>
        <end position="334"/>
    </location>
</feature>
<dbReference type="EMBL" id="QUNO01000012">
    <property type="protein sequence ID" value="REH41030.1"/>
    <property type="molecule type" value="Genomic_DNA"/>
</dbReference>
<feature type="signal peptide" evidence="5">
    <location>
        <begin position="1"/>
        <end position="24"/>
    </location>
</feature>
<dbReference type="Pfam" id="PF01497">
    <property type="entry name" value="Peripla_BP_2"/>
    <property type="match status" value="1"/>
</dbReference>
<comment type="similarity">
    <text evidence="2">Belongs to the bacterial solute-binding protein 8 family.</text>
</comment>
<keyword evidence="8" id="KW-1185">Reference proteome</keyword>
<dbReference type="PANTHER" id="PTHR30532:SF25">
    <property type="entry name" value="IRON(III) DICITRATE-BINDING PERIPLASMIC PROTEIN"/>
    <property type="match status" value="1"/>
</dbReference>
<protein>
    <submittedName>
        <fullName evidence="7">Iron complex transport system substrate-binding protein</fullName>
    </submittedName>
</protein>
<gene>
    <name evidence="7" type="ORF">BCF44_112112</name>
</gene>
<dbReference type="InterPro" id="IPR002491">
    <property type="entry name" value="ABC_transptr_periplasmic_BD"/>
</dbReference>
<dbReference type="GO" id="GO:1901678">
    <property type="term" value="P:iron coordination entity transport"/>
    <property type="evidence" value="ECO:0007669"/>
    <property type="project" value="UniProtKB-ARBA"/>
</dbReference>
<dbReference type="SUPFAM" id="SSF53807">
    <property type="entry name" value="Helical backbone' metal receptor"/>
    <property type="match status" value="1"/>
</dbReference>
<feature type="domain" description="Fe/B12 periplasmic-binding" evidence="6">
    <location>
        <begin position="76"/>
        <end position="334"/>
    </location>
</feature>
<accession>A0A3E0HBT8</accession>
<sequence length="334" mass="34737">MRTQGLAVLIAAALALTACGQAPSTDGRSEVAQGGPGFLDAGARTAKYGTDALPGVFPRTITHAMGKTTLSKKPTRVVVLDTGELDNVVALGVQPAGVAFPDGSPAMPSYIGDKAGKPATAGTQNAPNLEAISALKPDLILGSKLRAEKFYPLLAKIAPTVFSERPGYPWKSDFRLNSAALDKTEQADRMLADYEASARKLGQDAQAKLGKLPVISMLRFMPGRIRLYAAKSFVGTVLADTGLPVTESGKVDDLAVEISAEQIGRADADWILYGTYGDPGKTQQAGVLGGPLWSTLGAVKSGHAKAVSDETWYLGLGVLAANSVLTDLRATLGA</sequence>
<dbReference type="CDD" id="cd01146">
    <property type="entry name" value="FhuD"/>
    <property type="match status" value="1"/>
</dbReference>
<dbReference type="OrthoDB" id="9793175at2"/>
<reference evidence="7 8" key="1">
    <citation type="submission" date="2018-08" db="EMBL/GenBank/DDBJ databases">
        <title>Genomic Encyclopedia of Archaeal and Bacterial Type Strains, Phase II (KMG-II): from individual species to whole genera.</title>
        <authorList>
            <person name="Goeker M."/>
        </authorList>
    </citation>
    <scope>NUCLEOTIDE SEQUENCE [LARGE SCALE GENOMIC DNA]</scope>
    <source>
        <strain evidence="7 8">DSM 45791</strain>
    </source>
</reference>
<evidence type="ECO:0000313" key="7">
    <source>
        <dbReference type="EMBL" id="REH41030.1"/>
    </source>
</evidence>
<dbReference type="AlphaFoldDB" id="A0A3E0HBT8"/>
<evidence type="ECO:0000259" key="6">
    <source>
        <dbReference type="PROSITE" id="PS50983"/>
    </source>
</evidence>
<dbReference type="InterPro" id="IPR051313">
    <property type="entry name" value="Bact_iron-sidero_bind"/>
</dbReference>
<evidence type="ECO:0000256" key="2">
    <source>
        <dbReference type="ARBA" id="ARBA00008814"/>
    </source>
</evidence>
<evidence type="ECO:0000256" key="3">
    <source>
        <dbReference type="ARBA" id="ARBA00022448"/>
    </source>
</evidence>
<dbReference type="PROSITE" id="PS50983">
    <property type="entry name" value="FE_B12_PBP"/>
    <property type="match status" value="1"/>
</dbReference>
<comment type="subcellular location">
    <subcellularLocation>
        <location evidence="1">Cell envelope</location>
    </subcellularLocation>
</comment>
<evidence type="ECO:0000313" key="8">
    <source>
        <dbReference type="Proteomes" id="UP000256269"/>
    </source>
</evidence>
<dbReference type="Proteomes" id="UP000256269">
    <property type="component" value="Unassembled WGS sequence"/>
</dbReference>
<evidence type="ECO:0000256" key="4">
    <source>
        <dbReference type="ARBA" id="ARBA00022729"/>
    </source>
</evidence>